<dbReference type="AlphaFoldDB" id="A0A518H3Z7"/>
<dbReference type="CDD" id="cd00093">
    <property type="entry name" value="HTH_XRE"/>
    <property type="match status" value="1"/>
</dbReference>
<dbReference type="EMBL" id="CP036426">
    <property type="protein sequence ID" value="QDV35584.1"/>
    <property type="molecule type" value="Genomic_DNA"/>
</dbReference>
<proteinExistence type="predicted"/>
<dbReference type="OrthoDB" id="555195at2"/>
<name>A0A518H3Z7_9BACT</name>
<organism evidence="1 2">
    <name type="scientific">Tautonia plasticadhaerens</name>
    <dbReference type="NCBI Taxonomy" id="2527974"/>
    <lineage>
        <taxon>Bacteria</taxon>
        <taxon>Pseudomonadati</taxon>
        <taxon>Planctomycetota</taxon>
        <taxon>Planctomycetia</taxon>
        <taxon>Isosphaerales</taxon>
        <taxon>Isosphaeraceae</taxon>
        <taxon>Tautonia</taxon>
    </lineage>
</organism>
<accession>A0A518H3Z7</accession>
<dbReference type="RefSeq" id="WP_145271275.1">
    <property type="nucleotide sequence ID" value="NZ_CP036426.1"/>
</dbReference>
<protein>
    <recommendedName>
        <fullName evidence="3">HTH cro/C1-type domain-containing protein</fullName>
    </recommendedName>
</protein>
<dbReference type="InterPro" id="IPR001387">
    <property type="entry name" value="Cro/C1-type_HTH"/>
</dbReference>
<keyword evidence="2" id="KW-1185">Reference proteome</keyword>
<dbReference type="Proteomes" id="UP000317835">
    <property type="component" value="Chromosome"/>
</dbReference>
<dbReference type="KEGG" id="tpla:ElP_34880"/>
<reference evidence="1 2" key="1">
    <citation type="submission" date="2019-02" db="EMBL/GenBank/DDBJ databases">
        <title>Deep-cultivation of Planctomycetes and their phenomic and genomic characterization uncovers novel biology.</title>
        <authorList>
            <person name="Wiegand S."/>
            <person name="Jogler M."/>
            <person name="Boedeker C."/>
            <person name="Pinto D."/>
            <person name="Vollmers J."/>
            <person name="Rivas-Marin E."/>
            <person name="Kohn T."/>
            <person name="Peeters S.H."/>
            <person name="Heuer A."/>
            <person name="Rast P."/>
            <person name="Oberbeckmann S."/>
            <person name="Bunk B."/>
            <person name="Jeske O."/>
            <person name="Meyerdierks A."/>
            <person name="Storesund J.E."/>
            <person name="Kallscheuer N."/>
            <person name="Luecker S."/>
            <person name="Lage O.M."/>
            <person name="Pohl T."/>
            <person name="Merkel B.J."/>
            <person name="Hornburger P."/>
            <person name="Mueller R.-W."/>
            <person name="Bruemmer F."/>
            <person name="Labrenz M."/>
            <person name="Spormann A.M."/>
            <person name="Op den Camp H."/>
            <person name="Overmann J."/>
            <person name="Amann R."/>
            <person name="Jetten M.S.M."/>
            <person name="Mascher T."/>
            <person name="Medema M.H."/>
            <person name="Devos D.P."/>
            <person name="Kaster A.-K."/>
            <person name="Ovreas L."/>
            <person name="Rohde M."/>
            <person name="Galperin M.Y."/>
            <person name="Jogler C."/>
        </authorList>
    </citation>
    <scope>NUCLEOTIDE SEQUENCE [LARGE SCALE GENOMIC DNA]</scope>
    <source>
        <strain evidence="1 2">ElP</strain>
    </source>
</reference>
<evidence type="ECO:0008006" key="3">
    <source>
        <dbReference type="Google" id="ProtNLM"/>
    </source>
</evidence>
<evidence type="ECO:0000313" key="1">
    <source>
        <dbReference type="EMBL" id="QDV35584.1"/>
    </source>
</evidence>
<gene>
    <name evidence="1" type="ORF">ElP_34880</name>
</gene>
<evidence type="ECO:0000313" key="2">
    <source>
        <dbReference type="Proteomes" id="UP000317835"/>
    </source>
</evidence>
<sequence length="180" mass="20260">MAPKRQERNLTTGQLARLVGYKNLSRGSNRILAFEAGGKVAPDLLGKLAEALEVSPDEVRRLAAEDYRDWLAWADEPIRPYLVLRWTACAYQRVELPEDDLEPEAAEAYASRVARERGLMVSLALSRRLSVYFDARGQAYERREATPDVACMPYAVFGSRRCQLNFDGGEVLRPIDEPGN</sequence>